<dbReference type="GO" id="GO:0010605">
    <property type="term" value="P:negative regulation of macromolecule metabolic process"/>
    <property type="evidence" value="ECO:0007669"/>
    <property type="project" value="UniProtKB-ARBA"/>
</dbReference>
<dbReference type="GO" id="GO:1990817">
    <property type="term" value="F:poly(A) RNA polymerase activity"/>
    <property type="evidence" value="ECO:0007669"/>
    <property type="project" value="UniProtKB-EC"/>
</dbReference>
<evidence type="ECO:0000256" key="1">
    <source>
        <dbReference type="ARBA" id="ARBA00001936"/>
    </source>
</evidence>
<evidence type="ECO:0000256" key="7">
    <source>
        <dbReference type="ARBA" id="ARBA00022842"/>
    </source>
</evidence>
<evidence type="ECO:0000259" key="10">
    <source>
        <dbReference type="Pfam" id="PF22600"/>
    </source>
</evidence>
<sequence length="1287" mass="141260">MDAQPTAAELKHHYQANLWTRLPAEPALSKTTSIYGPESAVAYFPSHLELLPILLPQHLSISQDRLQSYSKLVSSSRGGGSGANNLQLPTAISLTQSQPAARSQSSSKVSTTDGLQGKLSVLSCHGNRPVKHTENAERALITSAKEMSVKMSGKKQPDQNGPHGLAARPPLPTDQMNHLPATVTSSVPSTPHQHARKFSFESRDPSPGATQNHSPRSAYSETNGNVPSLRPLPPRLGGCRFETAIPFSRRRMPYSIGADRLDPVDPDKIKSRLSEDHEAKLTTTLRELYDSLIPTPEVERKRKTLVKKLEKILNDEWPGHDIQVHLFGSSGNLLCSDDSDVDICITTPWKELESVCMIAELLHKHGMEKVVCVSSAKVPIVKIWDPELQLACDMNVNNTLALENTRMVRTYVEIDERVRPLAMIIKYWTRRRIINDAAFGGTLSSYTWICLTIAFLQLRDPPVLPALHQKDNLKLLRPDGTKSDFADDIDKLRGFGDKNEDSLAVLLFKFFRFYAHEFDYDKYALSIRTGKLLSKVEKRWHIGVNNMLCVEEPFNTMRNLGNTADDTSFRGLHMELRRAFELIADGKFEECCEQYVFPKEEERTIFQKPASTSRPILVRSSSQTHSSRNPRNGGFRNARQFNRNGNGNSGRRGSSSVAHDPNSTYVQAGVPGPMGAPEFLQWYHQHGIPAEVYASQLNALAQQQQQHQQQQDNIRYQLFAQSQQINQQQLLAHANRTRTGGSQNTDRSRTNSFDNLPTSPPVRPEQLLYGYAFPLQNHPYYHPALQTYPSSPVTAAATAGGGSEYRRSLHRNSAANESGASSGSGTLRSQSQPAARTPTASSQNMTGYLGTSQPSVGIPIPFPRMAMPHYMPDEAIDSDIDLASANSVTDSPPEDDGSRYNHYFMHGGSSPVTNGTHGIIPSLGELTLGNETRHRLSSDQLPQSVLDRRMKRTSRSPSPLGHSRTPSAGNGFAPSAPVSQTNGKLAPSRGPLIVNGSMGKTKPAASVSRQPPPVAEPAVPEDAPYENPLYIHQGFYNGGWADPANFHLPTATGHNPAQFPDRPVIVNSTTATRSPSKNMGDASFQQRIAMANSFHPGIPYAPMANDTTASPGLSPPNGDRMRPIARQQQNGIAPLELAAGSFGVAQDLQHLSPVYEARTPSPTLTRKYESSLPVSTPAHEPAHGQTRSERSDNWRSGHKTSPVKSPPAGPAAKPDSVTRSPVLDQRSNGTSRGNGHMRNGNKGQNEGLSDWQKSKPRKKGMADLKHVANTFAQSEQLPKNDGERRGG</sequence>
<proteinExistence type="inferred from homology"/>
<feature type="compositionally biased region" description="Low complexity" evidence="8">
    <location>
        <begin position="96"/>
        <end position="107"/>
    </location>
</feature>
<gene>
    <name evidence="11" type="ORF">SMACR_01232</name>
</gene>
<evidence type="ECO:0000259" key="9">
    <source>
        <dbReference type="Pfam" id="PF03828"/>
    </source>
</evidence>
<feature type="compositionally biased region" description="Low complexity" evidence="8">
    <location>
        <begin position="642"/>
        <end position="656"/>
    </location>
</feature>
<feature type="compositionally biased region" description="Low complexity" evidence="8">
    <location>
        <begin position="812"/>
        <end position="825"/>
    </location>
</feature>
<feature type="region of interest" description="Disordered" evidence="8">
    <location>
        <begin position="95"/>
        <end position="114"/>
    </location>
</feature>
<dbReference type="PANTHER" id="PTHR12271:SF113">
    <property type="entry name" value="POLY(A) RNA POLYMERASE CID11"/>
    <property type="match status" value="1"/>
</dbReference>
<dbReference type="SUPFAM" id="SSF81301">
    <property type="entry name" value="Nucleotidyltransferase"/>
    <property type="match status" value="1"/>
</dbReference>
<dbReference type="Gene3D" id="3.30.460.10">
    <property type="entry name" value="Beta Polymerase, domain 2"/>
    <property type="match status" value="1"/>
</dbReference>
<feature type="domain" description="Poly(A) RNA polymerase mitochondrial-like central palm" evidence="10">
    <location>
        <begin position="281"/>
        <end position="412"/>
    </location>
</feature>
<evidence type="ECO:0000313" key="12">
    <source>
        <dbReference type="Proteomes" id="UP000433876"/>
    </source>
</evidence>
<dbReference type="InterPro" id="IPR054708">
    <property type="entry name" value="MTPAP-like_central"/>
</dbReference>
<evidence type="ECO:0000256" key="6">
    <source>
        <dbReference type="ARBA" id="ARBA00022723"/>
    </source>
</evidence>
<dbReference type="Gene3D" id="1.10.1410.10">
    <property type="match status" value="1"/>
</dbReference>
<feature type="region of interest" description="Disordered" evidence="8">
    <location>
        <begin position="793"/>
        <end position="853"/>
    </location>
</feature>
<feature type="region of interest" description="Disordered" evidence="8">
    <location>
        <begin position="1156"/>
        <end position="1263"/>
    </location>
</feature>
<dbReference type="PANTHER" id="PTHR12271">
    <property type="entry name" value="POLY A POLYMERASE CID PAP -RELATED"/>
    <property type="match status" value="1"/>
</dbReference>
<feature type="compositionally biased region" description="Polar residues" evidence="8">
    <location>
        <begin position="609"/>
        <end position="630"/>
    </location>
</feature>
<reference evidence="11 12" key="1">
    <citation type="submission" date="2017-07" db="EMBL/GenBank/DDBJ databases">
        <title>Genome sequence of the Sordaria macrospora wild type strain R19027.</title>
        <authorList>
            <person name="Nowrousian M."/>
            <person name="Teichert I."/>
            <person name="Kueck U."/>
        </authorList>
    </citation>
    <scope>NUCLEOTIDE SEQUENCE [LARGE SCALE GENOMIC DNA]</scope>
    <source>
        <strain evidence="11 12">R19027</strain>
        <tissue evidence="11">Mycelium</tissue>
    </source>
</reference>
<keyword evidence="7" id="KW-0460">Magnesium</keyword>
<feature type="region of interest" description="Disordered" evidence="8">
    <location>
        <begin position="1268"/>
        <end position="1287"/>
    </location>
</feature>
<protein>
    <recommendedName>
        <fullName evidence="4">polynucleotide adenylyltransferase</fullName>
        <ecNumber evidence="4">2.7.7.19</ecNumber>
    </recommendedName>
</protein>
<dbReference type="Pfam" id="PF22600">
    <property type="entry name" value="MTPAP-like_central"/>
    <property type="match status" value="1"/>
</dbReference>
<feature type="region of interest" description="Disordered" evidence="8">
    <location>
        <begin position="146"/>
        <end position="237"/>
    </location>
</feature>
<feature type="compositionally biased region" description="Polar residues" evidence="8">
    <location>
        <begin position="737"/>
        <end position="757"/>
    </location>
</feature>
<feature type="compositionally biased region" description="Basic and acidic residues" evidence="8">
    <location>
        <begin position="1180"/>
        <end position="1195"/>
    </location>
</feature>
<keyword evidence="5" id="KW-0808">Transferase</keyword>
<feature type="region of interest" description="Disordered" evidence="8">
    <location>
        <begin position="934"/>
        <end position="1021"/>
    </location>
</feature>
<evidence type="ECO:0000256" key="3">
    <source>
        <dbReference type="ARBA" id="ARBA00008593"/>
    </source>
</evidence>
<comment type="caution">
    <text evidence="11">The sequence shown here is derived from an EMBL/GenBank/DDBJ whole genome shotgun (WGS) entry which is preliminary data.</text>
</comment>
<evidence type="ECO:0000313" key="11">
    <source>
        <dbReference type="EMBL" id="KAA8630405.1"/>
    </source>
</evidence>
<dbReference type="CDD" id="cd05402">
    <property type="entry name" value="NT_PAP_TUTase"/>
    <property type="match status" value="1"/>
</dbReference>
<dbReference type="EMBL" id="NMPR01000105">
    <property type="protein sequence ID" value="KAA8630405.1"/>
    <property type="molecule type" value="Genomic_DNA"/>
</dbReference>
<dbReference type="Proteomes" id="UP000433876">
    <property type="component" value="Unassembled WGS sequence"/>
</dbReference>
<comment type="cofactor">
    <cofactor evidence="1">
        <name>Mn(2+)</name>
        <dbReference type="ChEBI" id="CHEBI:29035"/>
    </cofactor>
</comment>
<feature type="compositionally biased region" description="Polar residues" evidence="8">
    <location>
        <begin position="826"/>
        <end position="853"/>
    </location>
</feature>
<dbReference type="InterPro" id="IPR043519">
    <property type="entry name" value="NT_sf"/>
</dbReference>
<dbReference type="EC" id="2.7.7.19" evidence="4"/>
<dbReference type="VEuPathDB" id="FungiDB:SMAC_01232"/>
<dbReference type="Pfam" id="PF03828">
    <property type="entry name" value="PAP_assoc"/>
    <property type="match status" value="1"/>
</dbReference>
<evidence type="ECO:0000256" key="8">
    <source>
        <dbReference type="SAM" id="MobiDB-lite"/>
    </source>
</evidence>
<evidence type="ECO:0000256" key="4">
    <source>
        <dbReference type="ARBA" id="ARBA00012388"/>
    </source>
</evidence>
<dbReference type="GO" id="GO:0031123">
    <property type="term" value="P:RNA 3'-end processing"/>
    <property type="evidence" value="ECO:0007669"/>
    <property type="project" value="TreeGrafter"/>
</dbReference>
<name>A0A8S8ZPX7_SORMA</name>
<comment type="similarity">
    <text evidence="3">Belongs to the DNA polymerase type-B-like family.</text>
</comment>
<organism evidence="11 12">
    <name type="scientific">Sordaria macrospora</name>
    <dbReference type="NCBI Taxonomy" id="5147"/>
    <lineage>
        <taxon>Eukaryota</taxon>
        <taxon>Fungi</taxon>
        <taxon>Dikarya</taxon>
        <taxon>Ascomycota</taxon>
        <taxon>Pezizomycotina</taxon>
        <taxon>Sordariomycetes</taxon>
        <taxon>Sordariomycetidae</taxon>
        <taxon>Sordariales</taxon>
        <taxon>Sordariaceae</taxon>
        <taxon>Sordaria</taxon>
    </lineage>
</organism>
<evidence type="ECO:0000256" key="2">
    <source>
        <dbReference type="ARBA" id="ARBA00001946"/>
    </source>
</evidence>
<feature type="region of interest" description="Disordered" evidence="8">
    <location>
        <begin position="734"/>
        <end position="761"/>
    </location>
</feature>
<dbReference type="InterPro" id="IPR002058">
    <property type="entry name" value="PAP_assoc"/>
</dbReference>
<feature type="region of interest" description="Disordered" evidence="8">
    <location>
        <begin position="1100"/>
        <end position="1122"/>
    </location>
</feature>
<feature type="domain" description="PAP-associated" evidence="9">
    <location>
        <begin position="502"/>
        <end position="556"/>
    </location>
</feature>
<keyword evidence="6" id="KW-0479">Metal-binding</keyword>
<dbReference type="SUPFAM" id="SSF81631">
    <property type="entry name" value="PAP/OAS1 substrate-binding domain"/>
    <property type="match status" value="1"/>
</dbReference>
<feature type="region of interest" description="Disordered" evidence="8">
    <location>
        <begin position="608"/>
        <end position="670"/>
    </location>
</feature>
<comment type="cofactor">
    <cofactor evidence="2">
        <name>Mg(2+)</name>
        <dbReference type="ChEBI" id="CHEBI:18420"/>
    </cofactor>
</comment>
<accession>A0A8S8ZPX7</accession>
<evidence type="ECO:0000256" key="5">
    <source>
        <dbReference type="ARBA" id="ARBA00022679"/>
    </source>
</evidence>
<feature type="compositionally biased region" description="Basic and acidic residues" evidence="8">
    <location>
        <begin position="1278"/>
        <end position="1287"/>
    </location>
</feature>
<feature type="compositionally biased region" description="Polar residues" evidence="8">
    <location>
        <begin position="182"/>
        <end position="192"/>
    </location>
</feature>
<dbReference type="GO" id="GO:0046872">
    <property type="term" value="F:metal ion binding"/>
    <property type="evidence" value="ECO:0007669"/>
    <property type="project" value="UniProtKB-KW"/>
</dbReference>
<feature type="compositionally biased region" description="Polar residues" evidence="8">
    <location>
        <begin position="208"/>
        <end position="226"/>
    </location>
</feature>